<dbReference type="OrthoDB" id="655183at2759"/>
<dbReference type="GO" id="GO:0009706">
    <property type="term" value="C:chloroplast inner membrane"/>
    <property type="evidence" value="ECO:0007669"/>
    <property type="project" value="TreeGrafter"/>
</dbReference>
<dbReference type="Pfam" id="PF03647">
    <property type="entry name" value="Tmemb_14"/>
    <property type="match status" value="1"/>
</dbReference>
<sequence length="226" mass="24383">MPAAAQLHGSAAAATAAYRRLLASGVPSYFRWPQDFLAGYPKLSISTSRVGVKPFYGFGAKVSTKCANGTSQIDDLNFRSNQIEELVEADEDTDIQKRSAKIHDFCLGIPFGGLLFCMGLLGYIFSRSTISLVLGVAPGLVTLLLGTLSLNFWRTGKSSFIFILGQAAISALLAWKYSHAYLLTNRILPWGFYASLSTAMTCFYAYVLLAGGNPPPKKKTAATQSS</sequence>
<keyword evidence="3" id="KW-1185">Reference proteome</keyword>
<dbReference type="InterPro" id="IPR005349">
    <property type="entry name" value="TMEM14"/>
</dbReference>
<dbReference type="Proteomes" id="UP000729402">
    <property type="component" value="Unassembled WGS sequence"/>
</dbReference>
<feature type="transmembrane region" description="Helical" evidence="1">
    <location>
        <begin position="190"/>
        <end position="209"/>
    </location>
</feature>
<reference evidence="2" key="1">
    <citation type="journal article" date="2021" name="bioRxiv">
        <title>Whole Genome Assembly and Annotation of Northern Wild Rice, Zizania palustris L., Supports a Whole Genome Duplication in the Zizania Genus.</title>
        <authorList>
            <person name="Haas M."/>
            <person name="Kono T."/>
            <person name="Macchietto M."/>
            <person name="Millas R."/>
            <person name="McGilp L."/>
            <person name="Shao M."/>
            <person name="Duquette J."/>
            <person name="Hirsch C.N."/>
            <person name="Kimball J."/>
        </authorList>
    </citation>
    <scope>NUCLEOTIDE SEQUENCE</scope>
    <source>
        <tissue evidence="2">Fresh leaf tissue</tissue>
    </source>
</reference>
<keyword evidence="1" id="KW-0812">Transmembrane</keyword>
<dbReference type="GO" id="GO:0015245">
    <property type="term" value="F:fatty acid transmembrane transporter activity"/>
    <property type="evidence" value="ECO:0007669"/>
    <property type="project" value="TreeGrafter"/>
</dbReference>
<accession>A0A8J5SIY7</accession>
<feature type="transmembrane region" description="Helical" evidence="1">
    <location>
        <begin position="160"/>
        <end position="178"/>
    </location>
</feature>
<organism evidence="2 3">
    <name type="scientific">Zizania palustris</name>
    <name type="common">Northern wild rice</name>
    <dbReference type="NCBI Taxonomy" id="103762"/>
    <lineage>
        <taxon>Eukaryota</taxon>
        <taxon>Viridiplantae</taxon>
        <taxon>Streptophyta</taxon>
        <taxon>Embryophyta</taxon>
        <taxon>Tracheophyta</taxon>
        <taxon>Spermatophyta</taxon>
        <taxon>Magnoliopsida</taxon>
        <taxon>Liliopsida</taxon>
        <taxon>Poales</taxon>
        <taxon>Poaceae</taxon>
        <taxon>BOP clade</taxon>
        <taxon>Oryzoideae</taxon>
        <taxon>Oryzeae</taxon>
        <taxon>Zizaniinae</taxon>
        <taxon>Zizania</taxon>
    </lineage>
</organism>
<gene>
    <name evidence="2" type="ORF">GUJ93_ZPchr0004g39651</name>
</gene>
<dbReference type="AlphaFoldDB" id="A0A8J5SIY7"/>
<keyword evidence="1" id="KW-1133">Transmembrane helix</keyword>
<reference evidence="2" key="2">
    <citation type="submission" date="2021-02" db="EMBL/GenBank/DDBJ databases">
        <authorList>
            <person name="Kimball J.A."/>
            <person name="Haas M.W."/>
            <person name="Macchietto M."/>
            <person name="Kono T."/>
            <person name="Duquette J."/>
            <person name="Shao M."/>
        </authorList>
    </citation>
    <scope>NUCLEOTIDE SEQUENCE</scope>
    <source>
        <tissue evidence="2">Fresh leaf tissue</tissue>
    </source>
</reference>
<feature type="transmembrane region" description="Helical" evidence="1">
    <location>
        <begin position="105"/>
        <end position="126"/>
    </location>
</feature>
<proteinExistence type="predicted"/>
<keyword evidence="1" id="KW-0472">Membrane</keyword>
<dbReference type="PANTHER" id="PTHR12668:SF16">
    <property type="entry name" value="OS04G0470300 PROTEIN"/>
    <property type="match status" value="1"/>
</dbReference>
<evidence type="ECO:0000313" key="3">
    <source>
        <dbReference type="Proteomes" id="UP000729402"/>
    </source>
</evidence>
<name>A0A8J5SIY7_ZIZPA</name>
<evidence type="ECO:0000256" key="1">
    <source>
        <dbReference type="SAM" id="Phobius"/>
    </source>
</evidence>
<dbReference type="EMBL" id="JAAALK010000285">
    <property type="protein sequence ID" value="KAG8064867.1"/>
    <property type="molecule type" value="Genomic_DNA"/>
</dbReference>
<evidence type="ECO:0000313" key="2">
    <source>
        <dbReference type="EMBL" id="KAG8064867.1"/>
    </source>
</evidence>
<protein>
    <submittedName>
        <fullName evidence="2">Uncharacterized protein</fullName>
    </submittedName>
</protein>
<comment type="caution">
    <text evidence="2">The sequence shown here is derived from an EMBL/GenBank/DDBJ whole genome shotgun (WGS) entry which is preliminary data.</text>
</comment>
<feature type="transmembrane region" description="Helical" evidence="1">
    <location>
        <begin position="132"/>
        <end position="153"/>
    </location>
</feature>
<dbReference type="PANTHER" id="PTHR12668">
    <property type="entry name" value="TRANSMEMBRANE PROTEIN 14, 15"/>
    <property type="match status" value="1"/>
</dbReference>